<dbReference type="GO" id="GO:0016787">
    <property type="term" value="F:hydrolase activity"/>
    <property type="evidence" value="ECO:0007669"/>
    <property type="project" value="UniProtKB-KW"/>
</dbReference>
<dbReference type="InterPro" id="IPR051813">
    <property type="entry name" value="HepT_RNase_toxin"/>
</dbReference>
<organism evidence="6 7">
    <name type="scientific">Nitrospirillum amazonense</name>
    <dbReference type="NCBI Taxonomy" id="28077"/>
    <lineage>
        <taxon>Bacteria</taxon>
        <taxon>Pseudomonadati</taxon>
        <taxon>Pseudomonadota</taxon>
        <taxon>Alphaproteobacteria</taxon>
        <taxon>Rhodospirillales</taxon>
        <taxon>Azospirillaceae</taxon>
        <taxon>Nitrospirillum</taxon>
    </lineage>
</organism>
<keyword evidence="2" id="KW-1277">Toxin-antitoxin system</keyword>
<sequence length="117" mass="13098">MSFKAGDSARWLEDILGRIALAEQFVAGRPYHAFADDVQTVYAVIRCLEIISEASRRLPEGMKASHPEIPWKQIAGAGNIYRHDYEEVAASLVWKTLQVDLPILKAFAEQELAALSR</sequence>
<proteinExistence type="predicted"/>
<keyword evidence="3" id="KW-0540">Nuclease</keyword>
<keyword evidence="5" id="KW-0378">Hydrolase</keyword>
<evidence type="ECO:0000313" key="6">
    <source>
        <dbReference type="EMBL" id="TWB13897.1"/>
    </source>
</evidence>
<name>A0A560EWZ5_9PROT</name>
<gene>
    <name evidence="6" type="ORF">FBZ88_1346</name>
</gene>
<evidence type="ECO:0000256" key="1">
    <source>
        <dbReference type="ARBA" id="ARBA00022553"/>
    </source>
</evidence>
<dbReference type="GO" id="GO:0000166">
    <property type="term" value="F:nucleotide binding"/>
    <property type="evidence" value="ECO:0007669"/>
    <property type="project" value="UniProtKB-KW"/>
</dbReference>
<dbReference type="GO" id="GO:0004540">
    <property type="term" value="F:RNA nuclease activity"/>
    <property type="evidence" value="ECO:0007669"/>
    <property type="project" value="InterPro"/>
</dbReference>
<evidence type="ECO:0000256" key="5">
    <source>
        <dbReference type="ARBA" id="ARBA00022801"/>
    </source>
</evidence>
<keyword evidence="7" id="KW-1185">Reference proteome</keyword>
<dbReference type="GO" id="GO:0110001">
    <property type="term" value="C:toxin-antitoxin complex"/>
    <property type="evidence" value="ECO:0007669"/>
    <property type="project" value="InterPro"/>
</dbReference>
<dbReference type="PANTHER" id="PTHR34139">
    <property type="entry name" value="UPF0331 PROTEIN MJ0127"/>
    <property type="match status" value="1"/>
</dbReference>
<reference evidence="6 7" key="1">
    <citation type="submission" date="2019-06" db="EMBL/GenBank/DDBJ databases">
        <title>Genomic Encyclopedia of Type Strains, Phase IV (KMG-V): Genome sequencing to study the core and pangenomes of soil and plant-associated prokaryotes.</title>
        <authorList>
            <person name="Whitman W."/>
        </authorList>
    </citation>
    <scope>NUCLEOTIDE SEQUENCE [LARGE SCALE GENOMIC DNA]</scope>
    <source>
        <strain evidence="6 7">BR 11865</strain>
    </source>
</reference>
<dbReference type="EMBL" id="VITO01000034">
    <property type="protein sequence ID" value="TWB13897.1"/>
    <property type="molecule type" value="Genomic_DNA"/>
</dbReference>
<dbReference type="AlphaFoldDB" id="A0A560EWZ5"/>
<evidence type="ECO:0000313" key="7">
    <source>
        <dbReference type="Proteomes" id="UP000316545"/>
    </source>
</evidence>
<evidence type="ECO:0000256" key="3">
    <source>
        <dbReference type="ARBA" id="ARBA00022722"/>
    </source>
</evidence>
<dbReference type="PANTHER" id="PTHR34139:SF1">
    <property type="entry name" value="RNASE MJ1380-RELATED"/>
    <property type="match status" value="1"/>
</dbReference>
<accession>A0A560EWZ5</accession>
<dbReference type="Proteomes" id="UP000316545">
    <property type="component" value="Unassembled WGS sequence"/>
</dbReference>
<keyword evidence="4" id="KW-0547">Nucleotide-binding</keyword>
<dbReference type="InterPro" id="IPR008201">
    <property type="entry name" value="HepT-like"/>
</dbReference>
<evidence type="ECO:0000256" key="2">
    <source>
        <dbReference type="ARBA" id="ARBA00022649"/>
    </source>
</evidence>
<keyword evidence="1" id="KW-0597">Phosphoprotein</keyword>
<dbReference type="Pfam" id="PF01934">
    <property type="entry name" value="HepT-like"/>
    <property type="match status" value="1"/>
</dbReference>
<comment type="caution">
    <text evidence="6">The sequence shown here is derived from an EMBL/GenBank/DDBJ whole genome shotgun (WGS) entry which is preliminary data.</text>
</comment>
<dbReference type="RefSeq" id="WP_145620463.1">
    <property type="nucleotide sequence ID" value="NZ_JAYNFR010000027.1"/>
</dbReference>
<protein>
    <submittedName>
        <fullName evidence="6">Uncharacterized protein with HEPN domain</fullName>
    </submittedName>
</protein>
<evidence type="ECO:0000256" key="4">
    <source>
        <dbReference type="ARBA" id="ARBA00022741"/>
    </source>
</evidence>